<evidence type="ECO:0000256" key="2">
    <source>
        <dbReference type="ARBA" id="ARBA00008335"/>
    </source>
</evidence>
<name>D1NRV5_9BIFI</name>
<dbReference type="AlphaFoldDB" id="D1NRV5"/>
<comment type="similarity">
    <text evidence="2">Belongs to the major facilitator superfamily.</text>
</comment>
<dbReference type="GO" id="GO:0005886">
    <property type="term" value="C:plasma membrane"/>
    <property type="evidence" value="ECO:0007669"/>
    <property type="project" value="UniProtKB-SubCell"/>
</dbReference>
<dbReference type="InterPro" id="IPR020846">
    <property type="entry name" value="MFS_dom"/>
</dbReference>
<reference evidence="10 12" key="2">
    <citation type="submission" date="2014-03" db="EMBL/GenBank/DDBJ databases">
        <title>Genomics of Bifidobacteria.</title>
        <authorList>
            <person name="Ventura M."/>
            <person name="Milani C."/>
            <person name="Lugli G.A."/>
        </authorList>
    </citation>
    <scope>NUCLEOTIDE SEQUENCE [LARGE SCALE GENOMIC DNA]</scope>
    <source>
        <strain evidence="10 12">LMG 11596</strain>
    </source>
</reference>
<keyword evidence="12" id="KW-1185">Reference proteome</keyword>
<proteinExistence type="inferred from homology"/>
<feature type="transmembrane region" description="Helical" evidence="7">
    <location>
        <begin position="102"/>
        <end position="123"/>
    </location>
</feature>
<dbReference type="eggNOG" id="COG0738">
    <property type="taxonomic scope" value="Bacteria"/>
</dbReference>
<feature type="transmembrane region" description="Helical" evidence="7">
    <location>
        <begin position="40"/>
        <end position="59"/>
    </location>
</feature>
<evidence type="ECO:0000256" key="1">
    <source>
        <dbReference type="ARBA" id="ARBA00004651"/>
    </source>
</evidence>
<feature type="domain" description="Major facilitator superfamily (MFS) profile" evidence="8">
    <location>
        <begin position="5"/>
        <end position="398"/>
    </location>
</feature>
<keyword evidence="4 7" id="KW-0812">Transmembrane</keyword>
<feature type="transmembrane region" description="Helical" evidence="7">
    <location>
        <begin position="311"/>
        <end position="332"/>
    </location>
</feature>
<dbReference type="InterPro" id="IPR036259">
    <property type="entry name" value="MFS_trans_sf"/>
</dbReference>
<dbReference type="SUPFAM" id="SSF103473">
    <property type="entry name" value="MFS general substrate transporter"/>
    <property type="match status" value="1"/>
</dbReference>
<evidence type="ECO:0000313" key="12">
    <source>
        <dbReference type="Proteomes" id="UP000029074"/>
    </source>
</evidence>
<evidence type="ECO:0000259" key="8">
    <source>
        <dbReference type="PROSITE" id="PS50850"/>
    </source>
</evidence>
<comment type="subcellular location">
    <subcellularLocation>
        <location evidence="1">Cell membrane</location>
        <topology evidence="1">Multi-pass membrane protein</topology>
    </subcellularLocation>
</comment>
<sequence length="420" mass="44582">MHRRLVALIAFSFVALGLPMALLGASWPAMGAGLHDGLAWVGGIAMTICAGSLAASLCSPWLRHRFGIGRVVVCGVLLSALACVGFACARSFVWLVLFAVPYGWAAGMLTACLNAYIAPRYAARFVSWFHALKSAGAMVGHTVLGVVIAMGAGWRAAYGDVGLVLAVCALPCCAVGLWRYGRPVAQLPAQLAEHNPQLDLRADVHGWSRWVAACRLPKVVFLCIMVVAYTTVQQTTMLWASSYMVHAEGMSVTGSGWYASLFFVGLTIGLLVAGLVAPRVAGPLRIRIGECLLIAAIIWMLLPIHGQAKSVLVPMLLGVGVAPINPAVISMTPHWYGAHSTRTVIGLETAMVTLGTFATPALFGVVANVTSMHALPWYLLIFTLLAIAAGEAMMARHRLDQDLPQQTSPEQNTASGSVRQ</sequence>
<dbReference type="PROSITE" id="PS50850">
    <property type="entry name" value="MFS"/>
    <property type="match status" value="1"/>
</dbReference>
<organism evidence="9 11">
    <name type="scientific">Bifidobacterium gallicum DSM 20093 = LMG 11596</name>
    <dbReference type="NCBI Taxonomy" id="561180"/>
    <lineage>
        <taxon>Bacteria</taxon>
        <taxon>Bacillati</taxon>
        <taxon>Actinomycetota</taxon>
        <taxon>Actinomycetes</taxon>
        <taxon>Bifidobacteriales</taxon>
        <taxon>Bifidobacteriaceae</taxon>
        <taxon>Bifidobacterium</taxon>
    </lineage>
</organism>
<keyword evidence="5 7" id="KW-1133">Transmembrane helix</keyword>
<evidence type="ECO:0000313" key="9">
    <source>
        <dbReference type="EMBL" id="EFA23407.1"/>
    </source>
</evidence>
<accession>D1NRV5</accession>
<evidence type="ECO:0000256" key="6">
    <source>
        <dbReference type="ARBA" id="ARBA00023136"/>
    </source>
</evidence>
<dbReference type="Gene3D" id="1.20.1250.20">
    <property type="entry name" value="MFS general substrate transporter like domains"/>
    <property type="match status" value="1"/>
</dbReference>
<feature type="transmembrane region" description="Helical" evidence="7">
    <location>
        <begin position="219"/>
        <end position="245"/>
    </location>
</feature>
<comment type="caution">
    <text evidence="9">The sequence shown here is derived from an EMBL/GenBank/DDBJ whole genome shotgun (WGS) entry which is preliminary data.</text>
</comment>
<dbReference type="InterPro" id="IPR051788">
    <property type="entry name" value="MFS_Transporter"/>
</dbReference>
<evidence type="ECO:0000256" key="3">
    <source>
        <dbReference type="ARBA" id="ARBA00022448"/>
    </source>
</evidence>
<dbReference type="Proteomes" id="UP000029074">
    <property type="component" value="Unassembled WGS sequence"/>
</dbReference>
<feature type="transmembrane region" description="Helical" evidence="7">
    <location>
        <begin position="375"/>
        <end position="395"/>
    </location>
</feature>
<evidence type="ECO:0000256" key="7">
    <source>
        <dbReference type="SAM" id="Phobius"/>
    </source>
</evidence>
<dbReference type="GO" id="GO:0022857">
    <property type="term" value="F:transmembrane transporter activity"/>
    <property type="evidence" value="ECO:0007669"/>
    <property type="project" value="InterPro"/>
</dbReference>
<keyword evidence="3" id="KW-0813">Transport</keyword>
<dbReference type="PANTHER" id="PTHR23514:SF3">
    <property type="entry name" value="BYPASS OF STOP CODON PROTEIN 6"/>
    <property type="match status" value="1"/>
</dbReference>
<feature type="transmembrane region" description="Helical" evidence="7">
    <location>
        <begin position="71"/>
        <end position="96"/>
    </location>
</feature>
<protein>
    <submittedName>
        <fullName evidence="9">Transporter, major facilitator family protein</fullName>
    </submittedName>
    <submittedName>
        <fullName evidence="10">Transporter, putative fucose permease</fullName>
    </submittedName>
</protein>
<evidence type="ECO:0000256" key="4">
    <source>
        <dbReference type="ARBA" id="ARBA00022692"/>
    </source>
</evidence>
<dbReference type="STRING" id="561180.BIFGAL_02506"/>
<evidence type="ECO:0000313" key="11">
    <source>
        <dbReference type="Proteomes" id="UP000003656"/>
    </source>
</evidence>
<feature type="transmembrane region" description="Helical" evidence="7">
    <location>
        <begin position="135"/>
        <end position="155"/>
    </location>
</feature>
<reference evidence="9 11" key="1">
    <citation type="submission" date="2009-11" db="EMBL/GenBank/DDBJ databases">
        <authorList>
            <person name="Weinstock G."/>
            <person name="Sodergren E."/>
            <person name="Clifton S."/>
            <person name="Fulton L."/>
            <person name="Fulton B."/>
            <person name="Courtney L."/>
            <person name="Fronick C."/>
            <person name="Harrison M."/>
            <person name="Strong C."/>
            <person name="Farmer C."/>
            <person name="Delahaunty K."/>
            <person name="Markovic C."/>
            <person name="Hall O."/>
            <person name="Minx P."/>
            <person name="Tomlinson C."/>
            <person name="Mitreva M."/>
            <person name="Nelson J."/>
            <person name="Hou S."/>
            <person name="Wollam A."/>
            <person name="Pepin K.H."/>
            <person name="Johnson M."/>
            <person name="Bhonagiri V."/>
            <person name="Nash W.E."/>
            <person name="Warren W."/>
            <person name="Chinwalla A."/>
            <person name="Mardis E.R."/>
            <person name="Wilson R.K."/>
        </authorList>
    </citation>
    <scope>NUCLEOTIDE SEQUENCE [LARGE SCALE GENOMIC DNA]</scope>
    <source>
        <strain evidence="9 11">DSM 20093</strain>
    </source>
</reference>
<dbReference type="PANTHER" id="PTHR23514">
    <property type="entry name" value="BYPASS OF STOP CODON PROTEIN 6"/>
    <property type="match status" value="1"/>
</dbReference>
<dbReference type="InterPro" id="IPR011701">
    <property type="entry name" value="MFS"/>
</dbReference>
<gene>
    <name evidence="10" type="ORF">BGLCM_1538</name>
    <name evidence="9" type="ORF">BIFGAL_02506</name>
</gene>
<evidence type="ECO:0000313" key="10">
    <source>
        <dbReference type="EMBL" id="KFI57293.1"/>
    </source>
</evidence>
<feature type="transmembrane region" description="Helical" evidence="7">
    <location>
        <begin position="257"/>
        <end position="276"/>
    </location>
</feature>
<dbReference type="Proteomes" id="UP000003656">
    <property type="component" value="Unassembled WGS sequence"/>
</dbReference>
<keyword evidence="6 7" id="KW-0472">Membrane</keyword>
<dbReference type="EMBL" id="ABXB03000001">
    <property type="protein sequence ID" value="EFA23407.1"/>
    <property type="molecule type" value="Genomic_DNA"/>
</dbReference>
<feature type="transmembrane region" description="Helical" evidence="7">
    <location>
        <begin position="344"/>
        <end position="363"/>
    </location>
</feature>
<dbReference type="EMBL" id="JGYW01000011">
    <property type="protein sequence ID" value="KFI57293.1"/>
    <property type="molecule type" value="Genomic_DNA"/>
</dbReference>
<evidence type="ECO:0000256" key="5">
    <source>
        <dbReference type="ARBA" id="ARBA00022989"/>
    </source>
</evidence>
<dbReference type="Pfam" id="PF07690">
    <property type="entry name" value="MFS_1"/>
    <property type="match status" value="1"/>
</dbReference>
<feature type="transmembrane region" description="Helical" evidence="7">
    <location>
        <begin position="161"/>
        <end position="180"/>
    </location>
</feature>